<dbReference type="Gramene" id="TraesROB_scaffold_120421_01G000100.1">
    <property type="protein sequence ID" value="TraesROB_scaffold_120421_01G000100.1"/>
    <property type="gene ID" value="TraesROB_scaffold_120421_01G000100"/>
</dbReference>
<evidence type="ECO:0000313" key="3">
    <source>
        <dbReference type="Proteomes" id="UP000019116"/>
    </source>
</evidence>
<dbReference type="Gramene" id="TraesWEE_scaffold_061433_01G000100.1">
    <property type="protein sequence ID" value="TraesWEE_scaffold_061433_01G000100.1"/>
    <property type="gene ID" value="TraesWEE_scaffold_061433_01G000100"/>
</dbReference>
<name>A0A3B6LM20_WHEAT</name>
<dbReference type="AlphaFoldDB" id="A0A3B6LM20"/>
<organism evidence="2">
    <name type="scientific">Triticum aestivum</name>
    <name type="common">Wheat</name>
    <dbReference type="NCBI Taxonomy" id="4565"/>
    <lineage>
        <taxon>Eukaryota</taxon>
        <taxon>Viridiplantae</taxon>
        <taxon>Streptophyta</taxon>
        <taxon>Embryophyta</taxon>
        <taxon>Tracheophyta</taxon>
        <taxon>Spermatophyta</taxon>
        <taxon>Magnoliopsida</taxon>
        <taxon>Liliopsida</taxon>
        <taxon>Poales</taxon>
        <taxon>Poaceae</taxon>
        <taxon>BOP clade</taxon>
        <taxon>Pooideae</taxon>
        <taxon>Triticodae</taxon>
        <taxon>Triticeae</taxon>
        <taxon>Triticinae</taxon>
        <taxon>Triticum</taxon>
    </lineage>
</organism>
<dbReference type="Gramene" id="TraesLAC5B03G02845790.1">
    <property type="protein sequence ID" value="TraesLAC5B03G02845790.1"/>
    <property type="gene ID" value="TraesLAC5B03G02845790"/>
</dbReference>
<dbReference type="EnsemblPlants" id="TraesCS5B02G204500.1">
    <property type="protein sequence ID" value="TraesCS5B02G204500.1"/>
    <property type="gene ID" value="TraesCS5B02G204500"/>
</dbReference>
<dbReference type="OMA" id="CWLFNGI"/>
<feature type="region of interest" description="Disordered" evidence="1">
    <location>
        <begin position="37"/>
        <end position="204"/>
    </location>
</feature>
<dbReference type="Gramene" id="TraesCS5B03G0546000.1">
    <property type="protein sequence ID" value="TraesCS5B03G0546000.1.CDS"/>
    <property type="gene ID" value="TraesCS5B03G0546000"/>
</dbReference>
<sequence length="228" mass="24037">MGACATKPADLKVKGEAPVVLEDAAEKKVACVAVAETEPAADGSRRRSLSDLLKENDESDVEAPEAEKKAEEPAAATAVENGATEQQLAVEPSTATTEPNHTAEILEPEDARDAQVVEEEKRVDPDSVQNDESDVEAPAAEKKAEEPAAATADESEATEEQLAVEPSIATTEPNHTAEILEPEAAEDPQTHPQVVEEEKHVDPDSVQVTVVDSAESVEESKVVADAST</sequence>
<dbReference type="Gramene" id="TraesCS5B02G204500.1">
    <property type="protein sequence ID" value="TraesCS5B02G204500.1"/>
    <property type="gene ID" value="TraesCS5B02G204500"/>
</dbReference>
<feature type="compositionally biased region" description="Polar residues" evidence="1">
    <location>
        <begin position="83"/>
        <end position="100"/>
    </location>
</feature>
<dbReference type="KEGG" id="taes:123116152"/>
<reference evidence="2" key="1">
    <citation type="submission" date="2018-08" db="EMBL/GenBank/DDBJ databases">
        <authorList>
            <person name="Rossello M."/>
        </authorList>
    </citation>
    <scope>NUCLEOTIDE SEQUENCE [LARGE SCALE GENOMIC DNA]</scope>
    <source>
        <strain evidence="2">cv. Chinese Spring</strain>
    </source>
</reference>
<dbReference type="Gramene" id="TraesRN5B0100552800.1">
    <property type="protein sequence ID" value="TraesRN5B0100552800.1"/>
    <property type="gene ID" value="TraesRN5B0100552800"/>
</dbReference>
<evidence type="ECO:0000256" key="1">
    <source>
        <dbReference type="SAM" id="MobiDB-lite"/>
    </source>
</evidence>
<dbReference type="PaxDb" id="4565-Traes_5BL_AB802B5C4.1"/>
<gene>
    <name evidence="2" type="primary">LOC123116152</name>
</gene>
<keyword evidence="3" id="KW-1185">Reference proteome</keyword>
<dbReference type="Gramene" id="TraesCLE_scaffold_013007_01G000100.1">
    <property type="protein sequence ID" value="TraesCLE_scaffold_013007_01G000100.1"/>
    <property type="gene ID" value="TraesCLE_scaffold_013007_01G000100"/>
</dbReference>
<feature type="compositionally biased region" description="Basic and acidic residues" evidence="1">
    <location>
        <begin position="109"/>
        <end position="125"/>
    </location>
</feature>
<feature type="compositionally biased region" description="Basic and acidic residues" evidence="1">
    <location>
        <begin position="194"/>
        <end position="203"/>
    </location>
</feature>
<protein>
    <submittedName>
        <fullName evidence="2">Uncharacterized protein</fullName>
    </submittedName>
</protein>
<accession>A0A3B6LM20</accession>
<dbReference type="Gramene" id="TraesARI7B03G04212350.1">
    <property type="protein sequence ID" value="TraesARI7B03G04212350.1"/>
    <property type="gene ID" value="TraesARI7B03G04212350"/>
</dbReference>
<dbReference type="RefSeq" id="XP_044393086.1">
    <property type="nucleotide sequence ID" value="XM_044537151.1"/>
</dbReference>
<feature type="compositionally biased region" description="Basic and acidic residues" evidence="1">
    <location>
        <begin position="43"/>
        <end position="56"/>
    </location>
</feature>
<dbReference type="GeneID" id="123116152"/>
<dbReference type="Proteomes" id="UP000019116">
    <property type="component" value="Chromosome 5B"/>
</dbReference>
<dbReference type="Gramene" id="TraesJUL5B03G02913470.1">
    <property type="protein sequence ID" value="TraesJUL5B03G02913470.1"/>
    <property type="gene ID" value="TraesJUL5B03G02913470"/>
</dbReference>
<dbReference type="Gramene" id="TraesLDM5B03G02894590.1">
    <property type="protein sequence ID" value="TraesLDM5B03G02894590.1"/>
    <property type="gene ID" value="TraesLDM5B03G02894590"/>
</dbReference>
<proteinExistence type="predicted"/>
<dbReference type="Gramene" id="TraesSTA5B03G02883900.1">
    <property type="protein sequence ID" value="TraesSTA5B03G02883900.1"/>
    <property type="gene ID" value="TraesSTA5B03G02883900"/>
</dbReference>
<reference evidence="2" key="2">
    <citation type="submission" date="2018-10" db="UniProtKB">
        <authorList>
            <consortium name="EnsemblPlants"/>
        </authorList>
    </citation>
    <scope>IDENTIFICATION</scope>
</reference>
<evidence type="ECO:0000313" key="2">
    <source>
        <dbReference type="EnsemblPlants" id="TraesCS5B02G204500.1"/>
    </source>
</evidence>
<dbReference type="Gramene" id="TraesCAD_scaffold_056659_01G000100.1">
    <property type="protein sequence ID" value="TraesCAD_scaffold_056659_01G000100.1"/>
    <property type="gene ID" value="TraesCAD_scaffold_056659_01G000100"/>
</dbReference>
<dbReference type="Gramene" id="TraesPARA_EIv1.0_1681790.1">
    <property type="protein sequence ID" value="TraesPARA_EIv1.0_1681790.1.CDS"/>
    <property type="gene ID" value="TraesPARA_EIv1.0_1681790"/>
</dbReference>
<dbReference type="Gramene" id="TraesSYM7B03G04128920.1">
    <property type="protein sequence ID" value="TraesSYM7B03G04128920.1"/>
    <property type="gene ID" value="TraesSYM7B03G04128920"/>
</dbReference>
<dbReference type="Gramene" id="TraesJAG5B03G02890140.1">
    <property type="protein sequence ID" value="TraesJAG5B03G02890140.1"/>
    <property type="gene ID" value="TraesJAG5B03G02890140"/>
</dbReference>